<dbReference type="AlphaFoldDB" id="A0AA90VNL4"/>
<evidence type="ECO:0000313" key="3">
    <source>
        <dbReference type="EMBL" id="MQO93730.1"/>
    </source>
</evidence>
<dbReference type="EMBL" id="VZAP01000169">
    <property type="protein sequence ID" value="MQO93730.1"/>
    <property type="molecule type" value="Genomic_DNA"/>
</dbReference>
<reference evidence="3" key="3">
    <citation type="submission" date="2022-12" db="EMBL/GenBank/DDBJ databases">
        <title>Distinct polysaccharide growth profiles of human intestinal Prevotella copri isolates.</title>
        <authorList>
            <person name="Fehlner-Peach H."/>
            <person name="Magnabosco C."/>
            <person name="Raghavan V."/>
            <person name="Scher J.U."/>
            <person name="Tett A."/>
            <person name="Cox L.M."/>
            <person name="Gottsegen C."/>
            <person name="Watters A."/>
            <person name="Wiltshire- Gordon J.D."/>
            <person name="Segata N."/>
            <person name="Bonneau R."/>
            <person name="Littman D.R."/>
        </authorList>
    </citation>
    <scope>NUCLEOTIDE SEQUENCE</scope>
    <source>
        <strain evidence="3">IAU3127</strain>
    </source>
</reference>
<organism evidence="3 4">
    <name type="scientific">Segatella copri</name>
    <dbReference type="NCBI Taxonomy" id="165179"/>
    <lineage>
        <taxon>Bacteria</taxon>
        <taxon>Pseudomonadati</taxon>
        <taxon>Bacteroidota</taxon>
        <taxon>Bacteroidia</taxon>
        <taxon>Bacteroidales</taxon>
        <taxon>Prevotellaceae</taxon>
        <taxon>Segatella</taxon>
    </lineage>
</organism>
<reference evidence="2" key="2">
    <citation type="submission" date="2022-11" db="EMBL/GenBank/DDBJ databases">
        <title>Genomic repertoires linked with pathogenic potency of arthritogenic Prevotella copri isolated from the gut of rheumatoid arthritis patients.</title>
        <authorList>
            <person name="Nii T."/>
            <person name="Maeda Y."/>
            <person name="Motooka D."/>
            <person name="Naito M."/>
            <person name="Matsumoto Y."/>
            <person name="Ogawa T."/>
            <person name="Oguro-Igashira E."/>
            <person name="Kishikawa T."/>
            <person name="Yamashita M."/>
            <person name="Koizumi S."/>
            <person name="Kurakawa T."/>
            <person name="Okumura R."/>
            <person name="Kayama H."/>
            <person name="Murakami M."/>
            <person name="Sakaguchi T."/>
            <person name="Das B."/>
            <person name="Nakamura S."/>
            <person name="Okada Y."/>
            <person name="Kumanogoh A."/>
            <person name="Takeda K."/>
        </authorList>
    </citation>
    <scope>NUCLEOTIDE SEQUENCE</scope>
    <source>
        <strain evidence="2">H012_8</strain>
    </source>
</reference>
<dbReference type="EMBL" id="JAPDVH010000001">
    <property type="protein sequence ID" value="MCW4154613.1"/>
    <property type="molecule type" value="Genomic_DNA"/>
</dbReference>
<dbReference type="Gene3D" id="3.40.50.1010">
    <property type="entry name" value="5'-nuclease"/>
    <property type="match status" value="1"/>
</dbReference>
<reference evidence="4" key="1">
    <citation type="submission" date="2019-09" db="EMBL/GenBank/DDBJ databases">
        <title>Distinct polysaccharide growth profiles of human intestinal Prevotella copri isolates.</title>
        <authorList>
            <person name="Fehlner-Peach H."/>
            <person name="Magnabosco C."/>
            <person name="Raghavan V."/>
            <person name="Scher J.U."/>
            <person name="Tett A."/>
            <person name="Cox L.M."/>
            <person name="Gottsegen C."/>
            <person name="Watters A."/>
            <person name="Wiltshire- Gordon J.D."/>
            <person name="Segata N."/>
            <person name="Bonneau R."/>
            <person name="Littman D.R."/>
        </authorList>
    </citation>
    <scope>NUCLEOTIDE SEQUENCE [LARGE SCALE GENOMIC DNA]</scope>
    <source>
        <strain evidence="4">iAU3127</strain>
    </source>
</reference>
<sequence length="137" mass="15580">MKVYVDTNVLVDFVCNRQGFVEEAKKLFAHGYMEEYELMTSALSIVNAVYIGHKFKHNDIEECLIKVASFVDVVDLRGQVVVDMLSSDWKDYEDATQNASAIWAEADCIVTRNKKDFKDSSVPVYTVTEFFGVFGIK</sequence>
<gene>
    <name evidence="3" type="ORF">F7D31_13900</name>
    <name evidence="2" type="ORF">ONT23_03435</name>
</gene>
<dbReference type="InterPro" id="IPR002716">
    <property type="entry name" value="PIN_dom"/>
</dbReference>
<feature type="domain" description="PIN" evidence="1">
    <location>
        <begin position="2"/>
        <end position="115"/>
    </location>
</feature>
<dbReference type="SUPFAM" id="SSF88723">
    <property type="entry name" value="PIN domain-like"/>
    <property type="match status" value="1"/>
</dbReference>
<evidence type="ECO:0000259" key="1">
    <source>
        <dbReference type="Pfam" id="PF13470"/>
    </source>
</evidence>
<comment type="caution">
    <text evidence="3">The sequence shown here is derived from an EMBL/GenBank/DDBJ whole genome shotgun (WGS) entry which is preliminary data.</text>
</comment>
<dbReference type="InterPro" id="IPR029060">
    <property type="entry name" value="PIN-like_dom_sf"/>
</dbReference>
<name>A0AA90VNL4_9BACT</name>
<evidence type="ECO:0000313" key="4">
    <source>
        <dbReference type="Proteomes" id="UP000421283"/>
    </source>
</evidence>
<dbReference type="RefSeq" id="WP_153139691.1">
    <property type="nucleotide sequence ID" value="NZ_CP152484.1"/>
</dbReference>
<dbReference type="Proteomes" id="UP001209168">
    <property type="component" value="Unassembled WGS sequence"/>
</dbReference>
<evidence type="ECO:0000313" key="2">
    <source>
        <dbReference type="EMBL" id="MCW4154613.1"/>
    </source>
</evidence>
<accession>A0AA90VNL4</accession>
<dbReference type="Pfam" id="PF13470">
    <property type="entry name" value="PIN_3"/>
    <property type="match status" value="1"/>
</dbReference>
<protein>
    <submittedName>
        <fullName evidence="3">PIN domain-containing protein</fullName>
    </submittedName>
</protein>
<proteinExistence type="predicted"/>
<dbReference type="Proteomes" id="UP000421283">
    <property type="component" value="Unassembled WGS sequence"/>
</dbReference>